<feature type="domain" description="WYL" evidence="1">
    <location>
        <begin position="747"/>
        <end position="808"/>
    </location>
</feature>
<keyword evidence="3" id="KW-0067">ATP-binding</keyword>
<dbReference type="EMBL" id="JBHSZO010000014">
    <property type="protein sequence ID" value="MFC7218751.1"/>
    <property type="molecule type" value="Genomic_DNA"/>
</dbReference>
<dbReference type="RefSeq" id="WP_386414174.1">
    <property type="nucleotide sequence ID" value="NZ_JBHSZO010000014.1"/>
</dbReference>
<dbReference type="Proteomes" id="UP001596413">
    <property type="component" value="Unassembled WGS sequence"/>
</dbReference>
<dbReference type="InterPro" id="IPR026881">
    <property type="entry name" value="WYL_dom"/>
</dbReference>
<sequence>MSSPPRTLAEDLRSRTDDSLAALLRARPDLLTPVPGDLTQLATRAGTRASVLRALEGLDRFALQAAEALAVAPDLCSYEELLGLLSGDSGDSAIEEALPRAVATLRERALVWGGDERLRLVRTVRELLGSPSPTGLGPPAGEAVAGMSPGRLQTILSTAGLPATHDPVSAGEALSALFQDRPRMVELLTGAPPEAIEILDRLTWGPPHGTVSAAPSPAVRWLLDRGLLLPSAPGHVVLPREAGLQLRGGRVHRTPEPLPPPLDPAVIAQGEADAAGAAQALGALGTVEELLTAWGSAPPAVLRSGGLSVRDLKRAAVLLDVPEPVAAFWVELVYAAGLLASDGASDERYAPTPAYDDWLERPTEQRWARLAAAWLTATRVPALAGGRDAKGRALAVLGDGMDRGAAPLLRRRMLELLAAPAPTPGSPSTGGPMGGAVPAQALLTRLRWERPVRNEEAAAARERLALSALEEAELLGVTGRGALTAQGRALLGRPGETPTALEAATAETAAARVLGPLLPEPLDHILLQADLTAIAPGPLERPLAGMLAVLAEVESKGGATVYRFTPHSVRRALDAGRSAAELHDFLAAHSRTPVPQPLSYLIDDVARRHGQLRVGIASAYLRCDDDATLTEILADRRSAELRLRRLAPAVLVSQAPPDLLLERLREMGYAPAAESADGAVLVARADAARTPPRTAPAPVHDGPPHPDATLLGAAVRAVRAGDRAATAPLRAEPARGGAVPRTSAADTLASMQAAVMTATPLWIGYVDAAGAASQRVLAPLRVEGGFVTGFDHTAEEVRTYPLHRITGVAELAD</sequence>
<keyword evidence="3" id="KW-0547">Nucleotide-binding</keyword>
<gene>
    <name evidence="3" type="ORF">ACFQLX_11305</name>
</gene>
<comment type="caution">
    <text evidence="3">The sequence shown here is derived from an EMBL/GenBank/DDBJ whole genome shotgun (WGS) entry which is preliminary data.</text>
</comment>
<accession>A0ABW2GHW1</accession>
<keyword evidence="3" id="KW-0347">Helicase</keyword>
<protein>
    <submittedName>
        <fullName evidence="3">Helicase-associated domain-containing protein</fullName>
    </submittedName>
</protein>
<keyword evidence="3" id="KW-0378">Hydrolase</keyword>
<evidence type="ECO:0000313" key="4">
    <source>
        <dbReference type="Proteomes" id="UP001596413"/>
    </source>
</evidence>
<evidence type="ECO:0000313" key="3">
    <source>
        <dbReference type="EMBL" id="MFC7218751.1"/>
    </source>
</evidence>
<proteinExistence type="predicted"/>
<dbReference type="PROSITE" id="PS52050">
    <property type="entry name" value="WYL"/>
    <property type="match status" value="1"/>
</dbReference>
<dbReference type="Pfam" id="PF13625">
    <property type="entry name" value="Helicase_C_3"/>
    <property type="match status" value="1"/>
</dbReference>
<dbReference type="GO" id="GO:0004386">
    <property type="term" value="F:helicase activity"/>
    <property type="evidence" value="ECO:0007669"/>
    <property type="project" value="UniProtKB-KW"/>
</dbReference>
<reference evidence="4" key="1">
    <citation type="journal article" date="2019" name="Int. J. Syst. Evol. Microbiol.">
        <title>The Global Catalogue of Microorganisms (GCM) 10K type strain sequencing project: providing services to taxonomists for standard genome sequencing and annotation.</title>
        <authorList>
            <consortium name="The Broad Institute Genomics Platform"/>
            <consortium name="The Broad Institute Genome Sequencing Center for Infectious Disease"/>
            <person name="Wu L."/>
            <person name="Ma J."/>
        </authorList>
    </citation>
    <scope>NUCLEOTIDE SEQUENCE [LARGE SCALE GENOMIC DNA]</scope>
    <source>
        <strain evidence="4">CGMCC 1.13681</strain>
    </source>
</reference>
<feature type="domain" description="Helicase XPB/Ssl2 N-terminal" evidence="2">
    <location>
        <begin position="525"/>
        <end position="647"/>
    </location>
</feature>
<dbReference type="Pfam" id="PF13280">
    <property type="entry name" value="WYL"/>
    <property type="match status" value="1"/>
</dbReference>
<name>A0ABW2GHW1_9ACTN</name>
<evidence type="ECO:0000259" key="2">
    <source>
        <dbReference type="Pfam" id="PF13625"/>
    </source>
</evidence>
<dbReference type="InterPro" id="IPR032830">
    <property type="entry name" value="XPB/Ssl2_N"/>
</dbReference>
<keyword evidence="4" id="KW-1185">Reference proteome</keyword>
<organism evidence="3 4">
    <name type="scientific">Streptomyces polyrhachis</name>
    <dbReference type="NCBI Taxonomy" id="1282885"/>
    <lineage>
        <taxon>Bacteria</taxon>
        <taxon>Bacillati</taxon>
        <taxon>Actinomycetota</taxon>
        <taxon>Actinomycetes</taxon>
        <taxon>Kitasatosporales</taxon>
        <taxon>Streptomycetaceae</taxon>
        <taxon>Streptomyces</taxon>
    </lineage>
</organism>
<evidence type="ECO:0000259" key="1">
    <source>
        <dbReference type="Pfam" id="PF13280"/>
    </source>
</evidence>